<dbReference type="GO" id="GO:0004523">
    <property type="term" value="F:RNA-DNA hybrid ribonuclease activity"/>
    <property type="evidence" value="ECO:0007669"/>
    <property type="project" value="InterPro"/>
</dbReference>
<reference evidence="2 3" key="1">
    <citation type="journal article" date="2019" name="Sci. Rep.">
        <title>Orb-weaving spider Araneus ventricosus genome elucidates the spidroin gene catalogue.</title>
        <authorList>
            <person name="Kono N."/>
            <person name="Nakamura H."/>
            <person name="Ohtoshi R."/>
            <person name="Moran D.A.P."/>
            <person name="Shinohara A."/>
            <person name="Yoshida Y."/>
            <person name="Fujiwara M."/>
            <person name="Mori M."/>
            <person name="Tomita M."/>
            <person name="Arakawa K."/>
        </authorList>
    </citation>
    <scope>NUCLEOTIDE SEQUENCE [LARGE SCALE GENOMIC DNA]</scope>
</reference>
<dbReference type="GO" id="GO:0003676">
    <property type="term" value="F:nucleic acid binding"/>
    <property type="evidence" value="ECO:0007669"/>
    <property type="project" value="InterPro"/>
</dbReference>
<dbReference type="Gene3D" id="3.30.420.10">
    <property type="entry name" value="Ribonuclease H-like superfamily/Ribonuclease H"/>
    <property type="match status" value="1"/>
</dbReference>
<dbReference type="Pfam" id="PF00075">
    <property type="entry name" value="RNase_H"/>
    <property type="match status" value="1"/>
</dbReference>
<proteinExistence type="predicted"/>
<dbReference type="EMBL" id="BGPR01070287">
    <property type="protein sequence ID" value="GBO43746.1"/>
    <property type="molecule type" value="Genomic_DNA"/>
</dbReference>
<sequence>MNVGPYKILGQIRQRVDCLSVCIIAYLFSFETNSLRMPTSGKACARKGRSETWQFAKNKFWSDFVRKQTFRESRQVLLRKRMSRGFEFVLILQTTRGSNFGLLATEVYLTSFIILVFSTCVRSIRESLGENTPAGLVRLQEARKSFIHVFFKRIHYILSELNILYLRPTQQPSNNFPPWKFPDIQYINPFKSFKKSDTTDIINQKIFLEHRQHYQDLIPIYTDGSKSATHVSFVAVFPDKTFSFKIHSSCSVFTAEIIAVLFALREISDRSQRYFIIYTDSLSVLQSLSSFYSHPHNHPLVLNVLELFNKLTLRGFNIVLCWVPSHVGIVGNEQADRAAESAVAPMDMTIPVVDLKKHVKMLLYSKWQEQWDLETNNKLHAVKPFVRHWPSLTSRKADTLLTLCESVIPDLLIFTCYSVKSHQCARVVTVVCPSAIYFQNAQTLMLDVYNSFKHLQFHFPPCLIKRLMLTFLLFGNPFSFFQ</sequence>
<dbReference type="InterPro" id="IPR012337">
    <property type="entry name" value="RNaseH-like_sf"/>
</dbReference>
<evidence type="ECO:0000313" key="2">
    <source>
        <dbReference type="EMBL" id="GBO43746.1"/>
    </source>
</evidence>
<organism evidence="2 3">
    <name type="scientific">Araneus ventricosus</name>
    <name type="common">Orbweaver spider</name>
    <name type="synonym">Epeira ventricosa</name>
    <dbReference type="NCBI Taxonomy" id="182803"/>
    <lineage>
        <taxon>Eukaryota</taxon>
        <taxon>Metazoa</taxon>
        <taxon>Ecdysozoa</taxon>
        <taxon>Arthropoda</taxon>
        <taxon>Chelicerata</taxon>
        <taxon>Arachnida</taxon>
        <taxon>Araneae</taxon>
        <taxon>Araneomorphae</taxon>
        <taxon>Entelegynae</taxon>
        <taxon>Araneoidea</taxon>
        <taxon>Araneidae</taxon>
        <taxon>Araneus</taxon>
    </lineage>
</organism>
<gene>
    <name evidence="2" type="ORF">AVEN_231869_1</name>
</gene>
<accession>A0A4Y2X3S7</accession>
<protein>
    <recommendedName>
        <fullName evidence="1">RNase H type-1 domain-containing protein</fullName>
    </recommendedName>
</protein>
<keyword evidence="3" id="KW-1185">Reference proteome</keyword>
<dbReference type="AlphaFoldDB" id="A0A4Y2X3S7"/>
<dbReference type="InterPro" id="IPR002156">
    <property type="entry name" value="RNaseH_domain"/>
</dbReference>
<dbReference type="SUPFAM" id="SSF53098">
    <property type="entry name" value="Ribonuclease H-like"/>
    <property type="match status" value="1"/>
</dbReference>
<evidence type="ECO:0000259" key="1">
    <source>
        <dbReference type="PROSITE" id="PS50879"/>
    </source>
</evidence>
<comment type="caution">
    <text evidence="2">The sequence shown here is derived from an EMBL/GenBank/DDBJ whole genome shotgun (WGS) entry which is preliminary data.</text>
</comment>
<name>A0A4Y2X3S7_ARAVE</name>
<dbReference type="Proteomes" id="UP000499080">
    <property type="component" value="Unassembled WGS sequence"/>
</dbReference>
<dbReference type="OrthoDB" id="6435860at2759"/>
<feature type="domain" description="RNase H type-1" evidence="1">
    <location>
        <begin position="214"/>
        <end position="344"/>
    </location>
</feature>
<dbReference type="InterPro" id="IPR036397">
    <property type="entry name" value="RNaseH_sf"/>
</dbReference>
<evidence type="ECO:0000313" key="3">
    <source>
        <dbReference type="Proteomes" id="UP000499080"/>
    </source>
</evidence>
<dbReference type="CDD" id="cd09276">
    <property type="entry name" value="Rnase_HI_RT_non_LTR"/>
    <property type="match status" value="1"/>
</dbReference>
<dbReference type="PROSITE" id="PS50879">
    <property type="entry name" value="RNASE_H_1"/>
    <property type="match status" value="1"/>
</dbReference>